<evidence type="ECO:0000256" key="10">
    <source>
        <dbReference type="ARBA" id="ARBA00062841"/>
    </source>
</evidence>
<dbReference type="GO" id="GO:0009380">
    <property type="term" value="C:excinuclease repair complex"/>
    <property type="evidence" value="ECO:0007669"/>
    <property type="project" value="InterPro"/>
</dbReference>
<dbReference type="InterPro" id="IPR010994">
    <property type="entry name" value="RuvA_2-like"/>
</dbReference>
<dbReference type="InterPro" id="IPR050066">
    <property type="entry name" value="UvrABC_protein_C"/>
</dbReference>
<dbReference type="InterPro" id="IPR000305">
    <property type="entry name" value="GIY-YIG_endonuc"/>
</dbReference>
<evidence type="ECO:0000256" key="2">
    <source>
        <dbReference type="ARBA" id="ARBA00022490"/>
    </source>
</evidence>
<dbReference type="CDD" id="cd10434">
    <property type="entry name" value="GIY-YIG_UvrC_Cho"/>
    <property type="match status" value="1"/>
</dbReference>
<keyword evidence="3 13" id="KW-0227">DNA damage</keyword>
<dbReference type="SUPFAM" id="SSF46600">
    <property type="entry name" value="C-terminal UvrC-binding domain of UvrB"/>
    <property type="match status" value="1"/>
</dbReference>
<dbReference type="GO" id="GO:0005737">
    <property type="term" value="C:cytoplasm"/>
    <property type="evidence" value="ECO:0007669"/>
    <property type="project" value="UniProtKB-SubCell"/>
</dbReference>
<dbReference type="Pfam" id="PF08459">
    <property type="entry name" value="UvrC_RNaseH_dom"/>
    <property type="match status" value="1"/>
</dbReference>
<dbReference type="InterPro" id="IPR035901">
    <property type="entry name" value="GIY-YIG_endonuc_sf"/>
</dbReference>
<dbReference type="GO" id="GO:0009432">
    <property type="term" value="P:SOS response"/>
    <property type="evidence" value="ECO:0007669"/>
    <property type="project" value="UniProtKB-UniRule"/>
</dbReference>
<evidence type="ECO:0000256" key="13">
    <source>
        <dbReference type="HAMAP-Rule" id="MF_00203"/>
    </source>
</evidence>
<feature type="domain" description="UvrC family homology region profile" evidence="16">
    <location>
        <begin position="258"/>
        <end position="478"/>
    </location>
</feature>
<dbReference type="FunFam" id="3.30.420.340:FF:000001">
    <property type="entry name" value="UvrABC system protein C"/>
    <property type="match status" value="1"/>
</dbReference>
<dbReference type="Pfam" id="PF01541">
    <property type="entry name" value="GIY-YIG"/>
    <property type="match status" value="1"/>
</dbReference>
<dbReference type="SUPFAM" id="SSF47781">
    <property type="entry name" value="RuvA domain 2-like"/>
    <property type="match status" value="1"/>
</dbReference>
<keyword evidence="2 13" id="KW-0963">Cytoplasm</keyword>
<evidence type="ECO:0000259" key="15">
    <source>
        <dbReference type="PROSITE" id="PS50164"/>
    </source>
</evidence>
<dbReference type="HAMAP" id="MF_00203">
    <property type="entry name" value="UvrC"/>
    <property type="match status" value="1"/>
</dbReference>
<comment type="similarity">
    <text evidence="9 13">Belongs to the UvrC family.</text>
</comment>
<evidence type="ECO:0000256" key="9">
    <source>
        <dbReference type="ARBA" id="ARBA00061531"/>
    </source>
</evidence>
<name>A0A2T4IJH7_9RHOO</name>
<feature type="domain" description="GIY-YIG" evidence="15">
    <location>
        <begin position="20"/>
        <end position="98"/>
    </location>
</feature>
<dbReference type="InterPro" id="IPR003583">
    <property type="entry name" value="Hlx-hairpin-Hlx_DNA-bd_motif"/>
</dbReference>
<organism evidence="17 18">
    <name type="scientific">Pseudothauera lacus</name>
    <dbReference type="NCBI Taxonomy" id="2136175"/>
    <lineage>
        <taxon>Bacteria</taxon>
        <taxon>Pseudomonadati</taxon>
        <taxon>Pseudomonadota</taxon>
        <taxon>Betaproteobacteria</taxon>
        <taxon>Rhodocyclales</taxon>
        <taxon>Zoogloeaceae</taxon>
        <taxon>Pseudothauera</taxon>
    </lineage>
</organism>
<dbReference type="GO" id="GO:0009381">
    <property type="term" value="F:excinuclease ABC activity"/>
    <property type="evidence" value="ECO:0007669"/>
    <property type="project" value="UniProtKB-UniRule"/>
</dbReference>
<evidence type="ECO:0000313" key="18">
    <source>
        <dbReference type="Proteomes" id="UP000241193"/>
    </source>
</evidence>
<dbReference type="Gene3D" id="4.10.860.10">
    <property type="entry name" value="UVR domain"/>
    <property type="match status" value="1"/>
</dbReference>
<keyword evidence="6 13" id="KW-0234">DNA repair</keyword>
<evidence type="ECO:0000256" key="5">
    <source>
        <dbReference type="ARBA" id="ARBA00022881"/>
    </source>
</evidence>
<dbReference type="Pfam" id="PF02151">
    <property type="entry name" value="UVR"/>
    <property type="match status" value="1"/>
</dbReference>
<evidence type="ECO:0000256" key="6">
    <source>
        <dbReference type="ARBA" id="ARBA00023204"/>
    </source>
</evidence>
<dbReference type="NCBIfam" id="NF001824">
    <property type="entry name" value="PRK00558.1-5"/>
    <property type="match status" value="1"/>
</dbReference>
<sequence length="605" mass="66236">MGGTAAPAFDARTFLRTVPEEPGVYRMIGAEERVLYVGKAKNLKRRVSSYFQKTLSSPRIAMMVAQIERVDVTPTRSEAEALLLENNLIKSLAPRYNILFRDDKSYPYIELSADDFPRLAYHRGAFARGARYFGPFPNAWAVRESIHLLQKTFQLRTCENSVFQNRSRPCLLHQIKRCTAPCVGAIGHDAYAADVKLAARFLDGRASEVIDDLSARMHDAAERLAFEEAAACRDQVRVLQAVLHRQFVDSRKDEDVDILAAAEEGGVACVNIAMVRGGRHLGDRPQFPSNAAGCAADDALLAFVEQHYAVHPMPARLLVANPSAALRELLGELSDTPCALAAPRFAAEKAWLEMAHKNAQLAIQTRARDTGRSEQRLEALREALELPEPPRRIECFDISHTMGEATVASCVVCVDGAMKNAEYRRYNIAGITGGDDFAAMRQVLERRYGKVAAGEGLCPDLILIDGGKGQVSAARAILAEVGLESVAMVGVAKGEGRKPGLESLIFPDGREALHLEPSAAALHLIQEIRDEAHRFAITGHRARRAKARIGSRLEDIPGVGPSRRRNLLATFGGIDGVRNATVEDLCRVEGISAALAQRIHDQLRG</sequence>
<evidence type="ECO:0000256" key="1">
    <source>
        <dbReference type="ARBA" id="ARBA00004496"/>
    </source>
</evidence>
<evidence type="ECO:0000256" key="12">
    <source>
        <dbReference type="ARBA" id="ARBA00077138"/>
    </source>
</evidence>
<dbReference type="RefSeq" id="WP_107491670.1">
    <property type="nucleotide sequence ID" value="NZ_PZKC01000001.1"/>
</dbReference>
<dbReference type="InterPro" id="IPR004791">
    <property type="entry name" value="UvrC"/>
</dbReference>
<dbReference type="Gene3D" id="3.30.420.340">
    <property type="entry name" value="UvrC, RNAse H endonuclease domain"/>
    <property type="match status" value="1"/>
</dbReference>
<dbReference type="GO" id="GO:0006289">
    <property type="term" value="P:nucleotide-excision repair"/>
    <property type="evidence" value="ECO:0007669"/>
    <property type="project" value="UniProtKB-UniRule"/>
</dbReference>
<dbReference type="NCBIfam" id="TIGR00194">
    <property type="entry name" value="uvrC"/>
    <property type="match status" value="1"/>
</dbReference>
<reference evidence="17 18" key="1">
    <citation type="submission" date="2018-03" db="EMBL/GenBank/DDBJ databases">
        <authorList>
            <person name="Keele B.F."/>
        </authorList>
    </citation>
    <scope>NUCLEOTIDE SEQUENCE [LARGE SCALE GENOMIC DNA]</scope>
    <source>
        <strain evidence="17 18">D20</strain>
    </source>
</reference>
<evidence type="ECO:0000256" key="4">
    <source>
        <dbReference type="ARBA" id="ARBA00022769"/>
    </source>
</evidence>
<comment type="subcellular location">
    <subcellularLocation>
        <location evidence="1 13">Cytoplasm</location>
    </subcellularLocation>
</comment>
<dbReference type="InterPro" id="IPR036876">
    <property type="entry name" value="UVR_dom_sf"/>
</dbReference>
<dbReference type="PANTHER" id="PTHR30562">
    <property type="entry name" value="UVRC/OXIDOREDUCTASE"/>
    <property type="match status" value="1"/>
</dbReference>
<keyword evidence="4 13" id="KW-0228">DNA excision</keyword>
<dbReference type="PROSITE" id="PS50151">
    <property type="entry name" value="UVR"/>
    <property type="match status" value="1"/>
</dbReference>
<dbReference type="FunFam" id="1.10.150.20:FF:000005">
    <property type="entry name" value="UvrABC system protein C"/>
    <property type="match status" value="1"/>
</dbReference>
<protein>
    <recommendedName>
        <fullName evidence="11 13">UvrABC system protein C</fullName>
        <shortName evidence="13">Protein UvrC</shortName>
    </recommendedName>
    <alternativeName>
        <fullName evidence="12 13">Excinuclease ABC subunit C</fullName>
    </alternativeName>
</protein>
<gene>
    <name evidence="13 17" type="primary">uvrC</name>
    <name evidence="17" type="ORF">C8261_00350</name>
</gene>
<dbReference type="SMART" id="SM00278">
    <property type="entry name" value="HhH1"/>
    <property type="match status" value="2"/>
</dbReference>
<evidence type="ECO:0000256" key="7">
    <source>
        <dbReference type="ARBA" id="ARBA00023236"/>
    </source>
</evidence>
<comment type="caution">
    <text evidence="17">The sequence shown here is derived from an EMBL/GenBank/DDBJ whole genome shotgun (WGS) entry which is preliminary data.</text>
</comment>
<dbReference type="FunFam" id="3.40.1440.10:FF:000001">
    <property type="entry name" value="UvrABC system protein C"/>
    <property type="match status" value="1"/>
</dbReference>
<evidence type="ECO:0000259" key="14">
    <source>
        <dbReference type="PROSITE" id="PS50151"/>
    </source>
</evidence>
<evidence type="ECO:0000313" key="17">
    <source>
        <dbReference type="EMBL" id="PTD97910.1"/>
    </source>
</evidence>
<dbReference type="OrthoDB" id="9804933at2"/>
<dbReference type="InterPro" id="IPR001162">
    <property type="entry name" value="UvrC_RNase_H_dom"/>
</dbReference>
<dbReference type="InterPro" id="IPR001943">
    <property type="entry name" value="UVR_dom"/>
</dbReference>
<evidence type="ECO:0000256" key="3">
    <source>
        <dbReference type="ARBA" id="ARBA00022763"/>
    </source>
</evidence>
<dbReference type="InterPro" id="IPR038476">
    <property type="entry name" value="UvrC_RNase_H_dom_sf"/>
</dbReference>
<dbReference type="SMART" id="SM00465">
    <property type="entry name" value="GIYc"/>
    <property type="match status" value="1"/>
</dbReference>
<comment type="function">
    <text evidence="8 13">The UvrABC repair system catalyzes the recognition and processing of DNA lesions. UvrC both incises the 5' and 3' sides of the lesion. The N-terminal half is responsible for the 3' incision and the C-terminal half is responsible for the 5' incision.</text>
</comment>
<dbReference type="PROSITE" id="PS50165">
    <property type="entry name" value="UVRC"/>
    <property type="match status" value="1"/>
</dbReference>
<comment type="subunit">
    <text evidence="10 13">Interacts with UvrB in an incision complex.</text>
</comment>
<dbReference type="EMBL" id="PZKC01000001">
    <property type="protein sequence ID" value="PTD97910.1"/>
    <property type="molecule type" value="Genomic_DNA"/>
</dbReference>
<evidence type="ECO:0000256" key="8">
    <source>
        <dbReference type="ARBA" id="ARBA00059452"/>
    </source>
</evidence>
<dbReference type="Gene3D" id="1.10.150.20">
    <property type="entry name" value="5' to 3' exonuclease, C-terminal subdomain"/>
    <property type="match status" value="1"/>
</dbReference>
<evidence type="ECO:0000259" key="16">
    <source>
        <dbReference type="PROSITE" id="PS50165"/>
    </source>
</evidence>
<dbReference type="Gene3D" id="3.40.1440.10">
    <property type="entry name" value="GIY-YIG endonuclease"/>
    <property type="match status" value="1"/>
</dbReference>
<dbReference type="GO" id="GO:0003677">
    <property type="term" value="F:DNA binding"/>
    <property type="evidence" value="ECO:0007669"/>
    <property type="project" value="UniProtKB-UniRule"/>
</dbReference>
<keyword evidence="7 13" id="KW-0742">SOS response</keyword>
<dbReference type="InterPro" id="IPR047296">
    <property type="entry name" value="GIY-YIG_UvrC_Cho"/>
</dbReference>
<keyword evidence="5 13" id="KW-0267">Excision nuclease</keyword>
<dbReference type="Proteomes" id="UP000241193">
    <property type="component" value="Unassembled WGS sequence"/>
</dbReference>
<accession>A0A2T4IJH7</accession>
<keyword evidence="18" id="KW-1185">Reference proteome</keyword>
<proteinExistence type="inferred from homology"/>
<dbReference type="SUPFAM" id="SSF82771">
    <property type="entry name" value="GIY-YIG endonuclease"/>
    <property type="match status" value="1"/>
</dbReference>
<dbReference type="Pfam" id="PF22920">
    <property type="entry name" value="UvrC_RNaseH"/>
    <property type="match status" value="1"/>
</dbReference>
<reference evidence="17 18" key="2">
    <citation type="submission" date="2018-04" db="EMBL/GenBank/DDBJ databases">
        <title>Thauera lacus sp. nov., isolated from an saline lake in Inner Mongolia, China.</title>
        <authorList>
            <person name="Liang Q.-Y."/>
        </authorList>
    </citation>
    <scope>NUCLEOTIDE SEQUENCE [LARGE SCALE GENOMIC DNA]</scope>
    <source>
        <strain evidence="17 18">D20</strain>
    </source>
</reference>
<evidence type="ECO:0000256" key="11">
    <source>
        <dbReference type="ARBA" id="ARBA00067419"/>
    </source>
</evidence>
<dbReference type="AlphaFoldDB" id="A0A2T4IJH7"/>
<dbReference type="Pfam" id="PF14520">
    <property type="entry name" value="HHH_5"/>
    <property type="match status" value="1"/>
</dbReference>
<feature type="domain" description="UVR" evidence="14">
    <location>
        <begin position="207"/>
        <end position="242"/>
    </location>
</feature>
<dbReference type="PROSITE" id="PS50164">
    <property type="entry name" value="GIY_YIG"/>
    <property type="match status" value="1"/>
</dbReference>
<dbReference type="PANTHER" id="PTHR30562:SF1">
    <property type="entry name" value="UVRABC SYSTEM PROTEIN C"/>
    <property type="match status" value="1"/>
</dbReference>